<evidence type="ECO:0000313" key="5">
    <source>
        <dbReference type="Proteomes" id="UP000198287"/>
    </source>
</evidence>
<keyword evidence="1" id="KW-0862">Zinc</keyword>
<dbReference type="GO" id="GO:0008270">
    <property type="term" value="F:zinc ion binding"/>
    <property type="evidence" value="ECO:0007669"/>
    <property type="project" value="UniProtKB-KW"/>
</dbReference>
<dbReference type="GO" id="GO:0003676">
    <property type="term" value="F:nucleic acid binding"/>
    <property type="evidence" value="ECO:0007669"/>
    <property type="project" value="InterPro"/>
</dbReference>
<evidence type="ECO:0000256" key="1">
    <source>
        <dbReference type="PROSITE-ProRule" id="PRU00047"/>
    </source>
</evidence>
<feature type="domain" description="CCHC-type" evidence="3">
    <location>
        <begin position="81"/>
        <end position="97"/>
    </location>
</feature>
<evidence type="ECO:0000313" key="4">
    <source>
        <dbReference type="EMBL" id="OXA56886.1"/>
    </source>
</evidence>
<evidence type="ECO:0000256" key="2">
    <source>
        <dbReference type="SAM" id="MobiDB-lite"/>
    </source>
</evidence>
<sequence length="169" mass="17259">MEYMELSYKGHPDGLRRAILGDIGGFRGNRGGSGQGVARGRGRGGVCGRGRGGVGGRGRGGVGGRGRGGVGGHGVTKKDKRKCAKCKERGHLANSCPCTEEEALAKKLAVLQKHAEAAAVIASAAAEALASCTKSTATLIDSSASKPAFTGWNPSVRIPFPPTNDVDMN</sequence>
<organism evidence="4 5">
    <name type="scientific">Folsomia candida</name>
    <name type="common">Springtail</name>
    <dbReference type="NCBI Taxonomy" id="158441"/>
    <lineage>
        <taxon>Eukaryota</taxon>
        <taxon>Metazoa</taxon>
        <taxon>Ecdysozoa</taxon>
        <taxon>Arthropoda</taxon>
        <taxon>Hexapoda</taxon>
        <taxon>Collembola</taxon>
        <taxon>Entomobryomorpha</taxon>
        <taxon>Isotomoidea</taxon>
        <taxon>Isotomidae</taxon>
        <taxon>Proisotominae</taxon>
        <taxon>Folsomia</taxon>
    </lineage>
</organism>
<comment type="caution">
    <text evidence="4">The sequence shown here is derived from an EMBL/GenBank/DDBJ whole genome shotgun (WGS) entry which is preliminary data.</text>
</comment>
<dbReference type="InterPro" id="IPR001878">
    <property type="entry name" value="Znf_CCHC"/>
</dbReference>
<dbReference type="EMBL" id="LNIX01000003">
    <property type="protein sequence ID" value="OXA56886.1"/>
    <property type="molecule type" value="Genomic_DNA"/>
</dbReference>
<dbReference type="Proteomes" id="UP000198287">
    <property type="component" value="Unassembled WGS sequence"/>
</dbReference>
<dbReference type="PROSITE" id="PS50158">
    <property type="entry name" value="ZF_CCHC"/>
    <property type="match status" value="1"/>
</dbReference>
<protein>
    <recommendedName>
        <fullName evidence="3">CCHC-type domain-containing protein</fullName>
    </recommendedName>
</protein>
<proteinExistence type="predicted"/>
<keyword evidence="1" id="KW-0479">Metal-binding</keyword>
<reference evidence="4 5" key="1">
    <citation type="submission" date="2015-12" db="EMBL/GenBank/DDBJ databases">
        <title>The genome of Folsomia candida.</title>
        <authorList>
            <person name="Faddeeva A."/>
            <person name="Derks M.F."/>
            <person name="Anvar Y."/>
            <person name="Smit S."/>
            <person name="Van Straalen N."/>
            <person name="Roelofs D."/>
        </authorList>
    </citation>
    <scope>NUCLEOTIDE SEQUENCE [LARGE SCALE GENOMIC DNA]</scope>
    <source>
        <strain evidence="4 5">VU population</strain>
        <tissue evidence="4">Whole body</tissue>
    </source>
</reference>
<dbReference type="Pfam" id="PF00098">
    <property type="entry name" value="zf-CCHC"/>
    <property type="match status" value="1"/>
</dbReference>
<keyword evidence="5" id="KW-1185">Reference proteome</keyword>
<name>A0A226EJY2_FOLCA</name>
<evidence type="ECO:0000259" key="3">
    <source>
        <dbReference type="PROSITE" id="PS50158"/>
    </source>
</evidence>
<dbReference type="InterPro" id="IPR036875">
    <property type="entry name" value="Znf_CCHC_sf"/>
</dbReference>
<accession>A0A226EJY2</accession>
<gene>
    <name evidence="4" type="ORF">Fcan01_08208</name>
</gene>
<dbReference type="SUPFAM" id="SSF57756">
    <property type="entry name" value="Retrovirus zinc finger-like domains"/>
    <property type="match status" value="1"/>
</dbReference>
<dbReference type="Gene3D" id="4.10.60.10">
    <property type="entry name" value="Zinc finger, CCHC-type"/>
    <property type="match status" value="1"/>
</dbReference>
<dbReference type="AlphaFoldDB" id="A0A226EJY2"/>
<feature type="region of interest" description="Disordered" evidence="2">
    <location>
        <begin position="48"/>
        <end position="74"/>
    </location>
</feature>
<keyword evidence="1" id="KW-0863">Zinc-finger</keyword>